<evidence type="ECO:0000259" key="6">
    <source>
        <dbReference type="Pfam" id="PF04932"/>
    </source>
</evidence>
<evidence type="ECO:0000313" key="8">
    <source>
        <dbReference type="Proteomes" id="UP000602745"/>
    </source>
</evidence>
<dbReference type="AlphaFoldDB" id="A0A8J2YDV5"/>
<organism evidence="7 8">
    <name type="scientific">Agaricicola taiwanensis</name>
    <dbReference type="NCBI Taxonomy" id="591372"/>
    <lineage>
        <taxon>Bacteria</taxon>
        <taxon>Pseudomonadati</taxon>
        <taxon>Pseudomonadota</taxon>
        <taxon>Alphaproteobacteria</taxon>
        <taxon>Rhodobacterales</taxon>
        <taxon>Paracoccaceae</taxon>
        <taxon>Agaricicola</taxon>
    </lineage>
</organism>
<evidence type="ECO:0000313" key="7">
    <source>
        <dbReference type="EMBL" id="GGE35309.1"/>
    </source>
</evidence>
<dbReference type="Pfam" id="PF04932">
    <property type="entry name" value="Wzy_C"/>
    <property type="match status" value="1"/>
</dbReference>
<keyword evidence="8" id="KW-1185">Reference proteome</keyword>
<dbReference type="Proteomes" id="UP000602745">
    <property type="component" value="Unassembled WGS sequence"/>
</dbReference>
<evidence type="ECO:0000256" key="5">
    <source>
        <dbReference type="SAM" id="Phobius"/>
    </source>
</evidence>
<feature type="transmembrane region" description="Helical" evidence="5">
    <location>
        <begin position="346"/>
        <end position="379"/>
    </location>
</feature>
<gene>
    <name evidence="7" type="ORF">GCM10007276_11030</name>
</gene>
<feature type="transmembrane region" description="Helical" evidence="5">
    <location>
        <begin position="313"/>
        <end position="334"/>
    </location>
</feature>
<dbReference type="InterPro" id="IPR051533">
    <property type="entry name" value="WaaL-like"/>
</dbReference>
<feature type="transmembrane region" description="Helical" evidence="5">
    <location>
        <begin position="56"/>
        <end position="74"/>
    </location>
</feature>
<keyword evidence="3 5" id="KW-1133">Transmembrane helix</keyword>
<feature type="transmembrane region" description="Helical" evidence="5">
    <location>
        <begin position="195"/>
        <end position="214"/>
    </location>
</feature>
<evidence type="ECO:0000256" key="3">
    <source>
        <dbReference type="ARBA" id="ARBA00022989"/>
    </source>
</evidence>
<dbReference type="PANTHER" id="PTHR37422:SF13">
    <property type="entry name" value="LIPOPOLYSACCHARIDE BIOSYNTHESIS PROTEIN PA4999-RELATED"/>
    <property type="match status" value="1"/>
</dbReference>
<feature type="transmembrane region" description="Helical" evidence="5">
    <location>
        <begin position="148"/>
        <end position="166"/>
    </location>
</feature>
<protein>
    <submittedName>
        <fullName evidence="7">O-antigen polymerase</fullName>
    </submittedName>
</protein>
<feature type="domain" description="O-antigen ligase-related" evidence="6">
    <location>
        <begin position="178"/>
        <end position="326"/>
    </location>
</feature>
<dbReference type="PANTHER" id="PTHR37422">
    <property type="entry name" value="TEICHURONIC ACID BIOSYNTHESIS PROTEIN TUAE"/>
    <property type="match status" value="1"/>
</dbReference>
<dbReference type="EMBL" id="BMCP01000001">
    <property type="protein sequence ID" value="GGE35309.1"/>
    <property type="molecule type" value="Genomic_DNA"/>
</dbReference>
<proteinExistence type="predicted"/>
<accession>A0A8J2YDV5</accession>
<comment type="subcellular location">
    <subcellularLocation>
        <location evidence="1">Membrane</location>
        <topology evidence="1">Multi-pass membrane protein</topology>
    </subcellularLocation>
</comment>
<feature type="transmembrane region" description="Helical" evidence="5">
    <location>
        <begin position="80"/>
        <end position="101"/>
    </location>
</feature>
<dbReference type="InterPro" id="IPR007016">
    <property type="entry name" value="O-antigen_ligase-rel_domated"/>
</dbReference>
<comment type="caution">
    <text evidence="7">The sequence shown here is derived from an EMBL/GenBank/DDBJ whole genome shotgun (WGS) entry which is preliminary data.</text>
</comment>
<feature type="transmembrane region" description="Helical" evidence="5">
    <location>
        <begin position="113"/>
        <end position="136"/>
    </location>
</feature>
<feature type="transmembrane region" description="Helical" evidence="5">
    <location>
        <begin position="173"/>
        <end position="189"/>
    </location>
</feature>
<evidence type="ECO:0000256" key="4">
    <source>
        <dbReference type="ARBA" id="ARBA00023136"/>
    </source>
</evidence>
<evidence type="ECO:0000256" key="2">
    <source>
        <dbReference type="ARBA" id="ARBA00022692"/>
    </source>
</evidence>
<name>A0A8J2YDV5_9RHOB</name>
<reference evidence="7" key="1">
    <citation type="journal article" date="2014" name="Int. J. Syst. Evol. Microbiol.">
        <title>Complete genome sequence of Corynebacterium casei LMG S-19264T (=DSM 44701T), isolated from a smear-ripened cheese.</title>
        <authorList>
            <consortium name="US DOE Joint Genome Institute (JGI-PGF)"/>
            <person name="Walter F."/>
            <person name="Albersmeier A."/>
            <person name="Kalinowski J."/>
            <person name="Ruckert C."/>
        </authorList>
    </citation>
    <scope>NUCLEOTIDE SEQUENCE</scope>
    <source>
        <strain evidence="7">CCM 7684</strain>
    </source>
</reference>
<reference evidence="7" key="2">
    <citation type="submission" date="2020-09" db="EMBL/GenBank/DDBJ databases">
        <authorList>
            <person name="Sun Q."/>
            <person name="Sedlacek I."/>
        </authorList>
    </citation>
    <scope>NUCLEOTIDE SEQUENCE</scope>
    <source>
        <strain evidence="7">CCM 7684</strain>
    </source>
</reference>
<dbReference type="GO" id="GO:0016020">
    <property type="term" value="C:membrane"/>
    <property type="evidence" value="ECO:0007669"/>
    <property type="project" value="UniProtKB-SubCell"/>
</dbReference>
<keyword evidence="4 5" id="KW-0472">Membrane</keyword>
<sequence length="403" mass="42927">MALILLGATPVVAVLSTRSSPLMLVLFTLASIAARVSEGGGVLLWRRIRQSVTSPVAALVMAGLVVIWISTTWAPDQAFAVGYALQLTGNAVLILFALCAAPDFKPGAATRTLMISLTVASVLLLIELMTNGGILTLLGQPPEGAFRLNRVVVTVVVLTPIAILYARMLGSRMLWLPLVVLVVVTSIQSDSGASVLGIFVALAVLGAALCFPVAAVRIVGVGAILVSLAMPLLAPQANSIIPQALHEKMSSASSEVRGEIWRIYADIGREHPIFGFGIEASRFTINSSAERGLSAEAIELLKYGHPHNAPLQIWFELGLTGVLIFAALLTVLLFRMERLPMHLKPYASATFAAVFAIACISHGAWQAWWISLIGILFIWWRSIERADVAASVGVERAVEPEAA</sequence>
<feature type="transmembrane region" description="Helical" evidence="5">
    <location>
        <begin position="23"/>
        <end position="44"/>
    </location>
</feature>
<keyword evidence="2 5" id="KW-0812">Transmembrane</keyword>
<evidence type="ECO:0000256" key="1">
    <source>
        <dbReference type="ARBA" id="ARBA00004141"/>
    </source>
</evidence>
<feature type="transmembrane region" description="Helical" evidence="5">
    <location>
        <begin position="221"/>
        <end position="241"/>
    </location>
</feature>